<dbReference type="NCBIfam" id="NF012229">
    <property type="entry name" value="bla_class_B_core"/>
    <property type="match status" value="1"/>
</dbReference>
<dbReference type="Proteomes" id="UP000254711">
    <property type="component" value="Unassembled WGS sequence"/>
</dbReference>
<dbReference type="PANTHER" id="PTHR42951:SF17">
    <property type="entry name" value="METALLO-BETA-LACTAMASE DOMAIN-CONTAINING PROTEIN"/>
    <property type="match status" value="1"/>
</dbReference>
<gene>
    <name evidence="3" type="primary">bla</name>
    <name evidence="3" type="ORF">DVT68_05525</name>
</gene>
<organism evidence="3 4">
    <name type="scientific">Dyella solisilvae</name>
    <dbReference type="NCBI Taxonomy" id="1920168"/>
    <lineage>
        <taxon>Bacteria</taxon>
        <taxon>Pseudomonadati</taxon>
        <taxon>Pseudomonadota</taxon>
        <taxon>Gammaproteobacteria</taxon>
        <taxon>Lysobacterales</taxon>
        <taxon>Rhodanobacteraceae</taxon>
        <taxon>Dyella</taxon>
    </lineage>
</organism>
<comment type="caution">
    <text evidence="3">The sequence shown here is derived from an EMBL/GenBank/DDBJ whole genome shotgun (WGS) entry which is preliminary data.</text>
</comment>
<dbReference type="CDD" id="cd16290">
    <property type="entry name" value="AIM-1_SMB-1-like_MBL-B3"/>
    <property type="match status" value="1"/>
</dbReference>
<feature type="signal peptide" evidence="1">
    <location>
        <begin position="1"/>
        <end position="23"/>
    </location>
</feature>
<evidence type="ECO:0000313" key="3">
    <source>
        <dbReference type="EMBL" id="RDJ00266.1"/>
    </source>
</evidence>
<dbReference type="SMART" id="SM00849">
    <property type="entry name" value="Lactamase_B"/>
    <property type="match status" value="1"/>
</dbReference>
<feature type="domain" description="Metallo-beta-lactamase" evidence="2">
    <location>
        <begin position="48"/>
        <end position="241"/>
    </location>
</feature>
<dbReference type="InterPro" id="IPR050855">
    <property type="entry name" value="NDM-1-like"/>
</dbReference>
<name>A0A370KC75_9GAMM</name>
<reference evidence="3 4" key="1">
    <citation type="submission" date="2018-07" db="EMBL/GenBank/DDBJ databases">
        <title>Dyella solisilvae sp. nov., isolated from the pine and broad-leaved mixed forest soil.</title>
        <authorList>
            <person name="Gao Z."/>
            <person name="Qiu L."/>
        </authorList>
    </citation>
    <scope>NUCLEOTIDE SEQUENCE [LARGE SCALE GENOMIC DNA]</scope>
    <source>
        <strain evidence="3 4">DHG54</strain>
    </source>
</reference>
<keyword evidence="1" id="KW-0732">Signal</keyword>
<dbReference type="Pfam" id="PF00753">
    <property type="entry name" value="Lactamase_B"/>
    <property type="match status" value="1"/>
</dbReference>
<feature type="chain" id="PRO_5016835758" evidence="1">
    <location>
        <begin position="24"/>
        <end position="297"/>
    </location>
</feature>
<dbReference type="RefSeq" id="WP_114823991.1">
    <property type="nucleotide sequence ID" value="NZ_QQSY01000001.1"/>
</dbReference>
<protein>
    <submittedName>
        <fullName evidence="3">Subclass B3 metallo-beta-lactamase</fullName>
    </submittedName>
</protein>
<dbReference type="AlphaFoldDB" id="A0A370KC75"/>
<proteinExistence type="predicted"/>
<dbReference type="InterPro" id="IPR036866">
    <property type="entry name" value="RibonucZ/Hydroxyglut_hydro"/>
</dbReference>
<dbReference type="PANTHER" id="PTHR42951">
    <property type="entry name" value="METALLO-BETA-LACTAMASE DOMAIN-CONTAINING"/>
    <property type="match status" value="1"/>
</dbReference>
<dbReference type="SUPFAM" id="SSF56281">
    <property type="entry name" value="Metallo-hydrolase/oxidoreductase"/>
    <property type="match status" value="1"/>
</dbReference>
<keyword evidence="4" id="KW-1185">Reference proteome</keyword>
<dbReference type="OrthoDB" id="9773738at2"/>
<accession>A0A370KC75</accession>
<evidence type="ECO:0000256" key="1">
    <source>
        <dbReference type="SAM" id="SignalP"/>
    </source>
</evidence>
<dbReference type="NCBIfam" id="NF033105">
    <property type="entry name" value="bla_subclass_B3"/>
    <property type="match status" value="1"/>
</dbReference>
<dbReference type="Gene3D" id="3.60.15.10">
    <property type="entry name" value="Ribonuclease Z/Hydroxyacylglutathione hydrolase-like"/>
    <property type="match status" value="1"/>
</dbReference>
<sequence>MKLFARSMFCACLALSAFGAARASDPEWTQPQKPFRVYGNTYYVGTHGLTAVLIASSQGLVLIDGTLPQNAAQIEGNIKALGFRLTDVKRILNTHAHSDHAGAIAALAHDTGATVMASAAGAKAIMLGGKDPEDPQFDQSSGFPSVAHVMTVADGGVVQVGDVAITAHYTPGHTPGSTSWAWQSCEAGRCVHMVYADSLGAFAADGFRFTDDAAHPHRVEDYQHSIDVIAALPCDILITPHPSQSRFLERVAGRDAGAKPNPLIDSGACRVYAEEGRAGLAARLAKEQAAASGRAAK</sequence>
<dbReference type="InterPro" id="IPR001279">
    <property type="entry name" value="Metallo-B-lactamas"/>
</dbReference>
<evidence type="ECO:0000313" key="4">
    <source>
        <dbReference type="Proteomes" id="UP000254711"/>
    </source>
</evidence>
<dbReference type="EMBL" id="QQSY01000001">
    <property type="protein sequence ID" value="RDJ00266.1"/>
    <property type="molecule type" value="Genomic_DNA"/>
</dbReference>
<evidence type="ECO:0000259" key="2">
    <source>
        <dbReference type="SMART" id="SM00849"/>
    </source>
</evidence>